<evidence type="ECO:0000259" key="5">
    <source>
        <dbReference type="PROSITE" id="PS51460"/>
    </source>
</evidence>
<dbReference type="EMBL" id="JBJQND010000013">
    <property type="protein sequence ID" value="KAL3857325.1"/>
    <property type="molecule type" value="Genomic_DNA"/>
</dbReference>
<feature type="compositionally biased region" description="Polar residues" evidence="4">
    <location>
        <begin position="435"/>
        <end position="445"/>
    </location>
</feature>
<feature type="compositionally biased region" description="Polar residues" evidence="4">
    <location>
        <begin position="99"/>
        <end position="124"/>
    </location>
</feature>
<feature type="compositionally biased region" description="Polar residues" evidence="4">
    <location>
        <begin position="1096"/>
        <end position="1115"/>
    </location>
</feature>
<feature type="compositionally biased region" description="Polar residues" evidence="4">
    <location>
        <begin position="840"/>
        <end position="855"/>
    </location>
</feature>
<feature type="region of interest" description="Disordered" evidence="4">
    <location>
        <begin position="871"/>
        <end position="980"/>
    </location>
</feature>
<evidence type="ECO:0000256" key="3">
    <source>
        <dbReference type="ARBA" id="ARBA00023212"/>
    </source>
</evidence>
<dbReference type="InterPro" id="IPR036534">
    <property type="entry name" value="GAR_dom_sf"/>
</dbReference>
<dbReference type="Pfam" id="PF02187">
    <property type="entry name" value="GAS2"/>
    <property type="match status" value="1"/>
</dbReference>
<feature type="compositionally biased region" description="Polar residues" evidence="4">
    <location>
        <begin position="725"/>
        <end position="792"/>
    </location>
</feature>
<keyword evidence="2" id="KW-0963">Cytoplasm</keyword>
<feature type="compositionally biased region" description="Low complexity" evidence="4">
    <location>
        <begin position="1071"/>
        <end position="1091"/>
    </location>
</feature>
<feature type="compositionally biased region" description="Polar residues" evidence="4">
    <location>
        <begin position="1042"/>
        <end position="1065"/>
    </location>
</feature>
<feature type="compositionally biased region" description="Polar residues" evidence="4">
    <location>
        <begin position="928"/>
        <end position="937"/>
    </location>
</feature>
<organism evidence="6 7">
    <name type="scientific">Sinanodonta woodiana</name>
    <name type="common">Chinese pond mussel</name>
    <name type="synonym">Anodonta woodiana</name>
    <dbReference type="NCBI Taxonomy" id="1069815"/>
    <lineage>
        <taxon>Eukaryota</taxon>
        <taxon>Metazoa</taxon>
        <taxon>Spiralia</taxon>
        <taxon>Lophotrochozoa</taxon>
        <taxon>Mollusca</taxon>
        <taxon>Bivalvia</taxon>
        <taxon>Autobranchia</taxon>
        <taxon>Heteroconchia</taxon>
        <taxon>Palaeoheterodonta</taxon>
        <taxon>Unionida</taxon>
        <taxon>Unionoidea</taxon>
        <taxon>Unionidae</taxon>
        <taxon>Unioninae</taxon>
        <taxon>Sinanodonta</taxon>
    </lineage>
</organism>
<dbReference type="SUPFAM" id="SSF143575">
    <property type="entry name" value="GAS2 domain-like"/>
    <property type="match status" value="1"/>
</dbReference>
<feature type="compositionally biased region" description="Polar residues" evidence="4">
    <location>
        <begin position="242"/>
        <end position="263"/>
    </location>
</feature>
<feature type="region of interest" description="Disordered" evidence="4">
    <location>
        <begin position="1244"/>
        <end position="1266"/>
    </location>
</feature>
<dbReference type="PANTHER" id="PTHR46756">
    <property type="entry name" value="TRANSGELIN"/>
    <property type="match status" value="1"/>
</dbReference>
<protein>
    <recommendedName>
        <fullName evidence="5">GAR domain-containing protein</fullName>
    </recommendedName>
</protein>
<dbReference type="Proteomes" id="UP001634394">
    <property type="component" value="Unassembled WGS sequence"/>
</dbReference>
<feature type="compositionally biased region" description="Basic and acidic residues" evidence="4">
    <location>
        <begin position="308"/>
        <end position="318"/>
    </location>
</feature>
<comment type="subcellular location">
    <subcellularLocation>
        <location evidence="1">Cytoplasm</location>
        <location evidence="1">Cytoskeleton</location>
    </subcellularLocation>
</comment>
<feature type="compositionally biased region" description="Polar residues" evidence="4">
    <location>
        <begin position="189"/>
        <end position="217"/>
    </location>
</feature>
<feature type="region of interest" description="Disordered" evidence="4">
    <location>
        <begin position="94"/>
        <end position="318"/>
    </location>
</feature>
<evidence type="ECO:0000256" key="1">
    <source>
        <dbReference type="ARBA" id="ARBA00004245"/>
    </source>
</evidence>
<feature type="compositionally biased region" description="Basic and acidic residues" evidence="4">
    <location>
        <begin position="630"/>
        <end position="640"/>
    </location>
</feature>
<feature type="compositionally biased region" description="Low complexity" evidence="4">
    <location>
        <begin position="416"/>
        <end position="427"/>
    </location>
</feature>
<feature type="compositionally biased region" description="Low complexity" evidence="4">
    <location>
        <begin position="219"/>
        <end position="236"/>
    </location>
</feature>
<dbReference type="Gene3D" id="3.30.920.20">
    <property type="entry name" value="Gas2-like domain"/>
    <property type="match status" value="1"/>
</dbReference>
<feature type="domain" description="GAR" evidence="5">
    <location>
        <begin position="11"/>
        <end position="84"/>
    </location>
</feature>
<accession>A0ABD3V761</accession>
<dbReference type="PROSITE" id="PS51460">
    <property type="entry name" value="GAR"/>
    <property type="match status" value="1"/>
</dbReference>
<evidence type="ECO:0000256" key="4">
    <source>
        <dbReference type="SAM" id="MobiDB-lite"/>
    </source>
</evidence>
<dbReference type="PANTHER" id="PTHR46756:SF18">
    <property type="entry name" value="GAS2-LIKE PROTEIN PICKLED EGGS"/>
    <property type="match status" value="1"/>
</dbReference>
<dbReference type="GO" id="GO:0005856">
    <property type="term" value="C:cytoskeleton"/>
    <property type="evidence" value="ECO:0007669"/>
    <property type="project" value="UniProtKB-SubCell"/>
</dbReference>
<comment type="caution">
    <text evidence="6">The sequence shown here is derived from an EMBL/GenBank/DDBJ whole genome shotgun (WGS) entry which is preliminary data.</text>
</comment>
<feature type="region of interest" description="Disordered" evidence="4">
    <location>
        <begin position="1042"/>
        <end position="1159"/>
    </location>
</feature>
<dbReference type="InterPro" id="IPR003108">
    <property type="entry name" value="GAR_dom"/>
</dbReference>
<sequence>MDDCFDEGFCDPFERLTTQCVKELAGRCTCPVQFPIIKVGEGKYKIGDSQTLVFVRILRNHVMIRVGGGWDTLEHYLDRHDPCRCNFAGHRAPVGHGANQRSAPATPRRSSTPSASQSLPNTPRTTRKLSLANTYGPSSSQTPRPASPGMRSLSPGPSSRKLPQKPASSQPSSTTTSPAVNKQPPKFPTTGNTNSGSTPANKHQRSTPVSSATQAGRQSPALKRSPSPAPSRLRSPSPVPSNVKTTPRSGSQPARPTSPSRRCTSPGPLKKVTLSEVRSSRDQALVKKVPVRRQASVETSSTDADSDVTDKMSDSSGVKRDLSIDQISTMTLEEFRNLLNKTLSVPNGTDSQYSSESPRSQSSSDSFRNQSTFSAGTKKGPIVSNGTKVRSISATGPRTGITESARLAKTSTLDNGSSGYSSSSISSDKSKSSIQNLDTKLSGQRTEIKSSDKSTRPKTPLSVPRPTLPVSTYATNHQIQNTKQLPTASIDQTRSGEETKISTPRKLFVSNSLDAFEKPSFNSQTLSGTRTDIATSESTGTTRAVPAFVRSNTVATESHISSTYSKTSAGYTPRTAEEKQKVESSCLFTNSAISERKETNSVRGNVGYVTLAYEESEEMSKLTNGLYESSRSDIETKTDSKTGYSDIETDSYKQPNTRNRSNTPVGRPSTPSLIPRPATHSLPIQRMMSESDAYDSKGHDNSSEESSKAVGRPPTPRKTSVIAKASTSRTVNNSTGSQKERSYTSIFQSKRSTTPGPGNRPSTPTMKETMRRTTTPGPDSSYIQSVQTVNGSSKEKVNDSLELSAKEIPLSDYSVTVPSDAQPTTSSRSSDIYKRPPTPSSENRNVSRQSSISQPETVLMINRADGHHKVNAVNEQVSSNEKSKVLARARTTSVDHRDGARSKSRIPSTADRPRPQSVEPKRLHTRQDSAATLSVHKNSNDRTEAWVESTAARTTTSNTKKISPKSRRSMTPNSFRETDDEELLQSRSLDEIKAALTLPINGVNKIKIDTENLEAPPEDPEMYETMERLFQKLREKELRASVNETPGGSDNPNGFDTNLPSNQNVRTRKMSSASRNSASISSPSPSTKKTIIATARSRTPSTGNISTSSAGSNSKAAPHRAASTPPRDFSKPPRPTSTPPRPNTPTRRQNSKSSDENAFEIEDNCVDSALDIVSKLKEVIQTKPRKDKSDAPKTRIPAPAFLSQQGRSKSFSNISSLAGNMSYSRENGEYGDDQEMDKYSECSQYSADGHSSGGRCETPAPKVATPLTTGRSTLLRKDRADASNGQRLVRAVSVERNLSGLSNVCNGYF</sequence>
<feature type="region of interest" description="Disordered" evidence="4">
    <location>
        <begin position="625"/>
        <end position="798"/>
    </location>
</feature>
<dbReference type="SMART" id="SM00243">
    <property type="entry name" value="GAS2"/>
    <property type="match status" value="1"/>
</dbReference>
<proteinExistence type="predicted"/>
<keyword evidence="3" id="KW-0206">Cytoskeleton</keyword>
<feature type="region of interest" description="Disordered" evidence="4">
    <location>
        <begin position="814"/>
        <end position="855"/>
    </location>
</feature>
<feature type="compositionally biased region" description="Polar residues" evidence="4">
    <location>
        <begin position="814"/>
        <end position="830"/>
    </location>
</feature>
<feature type="compositionally biased region" description="Polar residues" evidence="4">
    <location>
        <begin position="384"/>
        <end position="396"/>
    </location>
</feature>
<feature type="compositionally biased region" description="Polar residues" evidence="4">
    <location>
        <begin position="131"/>
        <end position="144"/>
    </location>
</feature>
<name>A0ABD3V761_SINWO</name>
<evidence type="ECO:0000313" key="6">
    <source>
        <dbReference type="EMBL" id="KAL3857325.1"/>
    </source>
</evidence>
<evidence type="ECO:0000256" key="2">
    <source>
        <dbReference type="ARBA" id="ARBA00022490"/>
    </source>
</evidence>
<gene>
    <name evidence="6" type="ORF">ACJMK2_012003</name>
</gene>
<feature type="region of interest" description="Disordered" evidence="4">
    <location>
        <begin position="343"/>
        <end position="469"/>
    </location>
</feature>
<feature type="compositionally biased region" description="Low complexity" evidence="4">
    <location>
        <begin position="351"/>
        <end position="374"/>
    </location>
</feature>
<feature type="compositionally biased region" description="Basic and acidic residues" evidence="4">
    <location>
        <begin position="911"/>
        <end position="927"/>
    </location>
</feature>
<feature type="compositionally biased region" description="Basic and acidic residues" evidence="4">
    <location>
        <begin position="694"/>
        <end position="707"/>
    </location>
</feature>
<feature type="compositionally biased region" description="Polar residues" evidence="4">
    <location>
        <begin position="652"/>
        <end position="672"/>
    </location>
</feature>
<reference evidence="6 7" key="1">
    <citation type="submission" date="2024-11" db="EMBL/GenBank/DDBJ databases">
        <title>Chromosome-level genome assembly of the freshwater bivalve Anodonta woodiana.</title>
        <authorList>
            <person name="Chen X."/>
        </authorList>
    </citation>
    <scope>NUCLEOTIDE SEQUENCE [LARGE SCALE GENOMIC DNA]</scope>
    <source>
        <strain evidence="6">MN2024</strain>
        <tissue evidence="6">Gills</tissue>
    </source>
</reference>
<feature type="compositionally biased region" description="Basic and acidic residues" evidence="4">
    <location>
        <begin position="446"/>
        <end position="455"/>
    </location>
</feature>
<feature type="region of interest" description="Disordered" evidence="4">
    <location>
        <begin position="1182"/>
        <end position="1208"/>
    </location>
</feature>
<evidence type="ECO:0000313" key="7">
    <source>
        <dbReference type="Proteomes" id="UP001634394"/>
    </source>
</evidence>
<keyword evidence="7" id="KW-1185">Reference proteome</keyword>
<feature type="compositionally biased region" description="Polar residues" evidence="4">
    <location>
        <begin position="951"/>
        <end position="961"/>
    </location>
</feature>
<feature type="compositionally biased region" description="Low complexity" evidence="4">
    <location>
        <begin position="164"/>
        <end position="179"/>
    </location>
</feature>
<feature type="compositionally biased region" description="Pro residues" evidence="4">
    <location>
        <begin position="1132"/>
        <end position="1143"/>
    </location>
</feature>